<dbReference type="AlphaFoldDB" id="A0AAE3FZA4"/>
<proteinExistence type="predicted"/>
<dbReference type="InterPro" id="IPR013766">
    <property type="entry name" value="Thioredoxin_domain"/>
</dbReference>
<dbReference type="PANTHER" id="PTHR42852:SF13">
    <property type="entry name" value="PROTEIN DIPZ"/>
    <property type="match status" value="1"/>
</dbReference>
<feature type="domain" description="Thioredoxin" evidence="1">
    <location>
        <begin position="33"/>
        <end position="173"/>
    </location>
</feature>
<dbReference type="RefSeq" id="WP_250585521.1">
    <property type="nucleotide sequence ID" value="NZ_JAKRVX010000007.1"/>
</dbReference>
<dbReference type="Proteomes" id="UP001203207">
    <property type="component" value="Unassembled WGS sequence"/>
</dbReference>
<dbReference type="SUPFAM" id="SSF52833">
    <property type="entry name" value="Thioredoxin-like"/>
    <property type="match status" value="1"/>
</dbReference>
<dbReference type="InterPro" id="IPR013740">
    <property type="entry name" value="Redoxin"/>
</dbReference>
<sequence>MNRRQLLAGMIGATTVGGGWLWTQRSDRGGEKRLEPTAVETIDATGSTSGTVEIPTMDSPVLLEFFATWCDECREFMPTLADVHASHGDRVTFISVTTEPVGFSIEESDVQDWWESHEGSWTVGIDPRLTLSEKLDVTSVPTTVLIDRDGTIRGQKTSAQNERELEAFLEPVL</sequence>
<dbReference type="Gene3D" id="3.40.30.10">
    <property type="entry name" value="Glutaredoxin"/>
    <property type="match status" value="1"/>
</dbReference>
<protein>
    <submittedName>
        <fullName evidence="2">TlpA family protein disulfide reductase</fullName>
    </submittedName>
</protein>
<organism evidence="2 3">
    <name type="scientific">Natronocalculus amylovorans</name>
    <dbReference type="NCBI Taxonomy" id="2917812"/>
    <lineage>
        <taxon>Archaea</taxon>
        <taxon>Methanobacteriati</taxon>
        <taxon>Methanobacteriota</taxon>
        <taxon>Stenosarchaea group</taxon>
        <taxon>Halobacteria</taxon>
        <taxon>Halobacteriales</taxon>
        <taxon>Haloferacaceae</taxon>
        <taxon>Natronocalculus</taxon>
    </lineage>
</organism>
<name>A0AAE3FZA4_9EURY</name>
<dbReference type="PANTHER" id="PTHR42852">
    <property type="entry name" value="THIOL:DISULFIDE INTERCHANGE PROTEIN DSBE"/>
    <property type="match status" value="1"/>
</dbReference>
<accession>A0AAE3FZA4</accession>
<dbReference type="EMBL" id="JAKRVX010000007">
    <property type="protein sequence ID" value="MCL9818071.1"/>
    <property type="molecule type" value="Genomic_DNA"/>
</dbReference>
<dbReference type="InterPro" id="IPR050553">
    <property type="entry name" value="Thioredoxin_ResA/DsbE_sf"/>
</dbReference>
<reference evidence="2" key="1">
    <citation type="journal article" date="2022" name="Syst. Appl. Microbiol.">
        <title>Natronocalculus amylovorans gen. nov., sp. nov., and Natranaeroarchaeum aerophilus sp. nov., dominant culturable amylolytic natronoarchaea from hypersaline soda lakes in southwestern Siberia.</title>
        <authorList>
            <person name="Sorokin D.Y."/>
            <person name="Elcheninov A.G."/>
            <person name="Khizhniak T.V."/>
            <person name="Koenen M."/>
            <person name="Bale N.J."/>
            <person name="Damste J.S.S."/>
            <person name="Kublanov I.V."/>
        </authorList>
    </citation>
    <scope>NUCLEOTIDE SEQUENCE</scope>
    <source>
        <strain evidence="2">AArc-St2</strain>
    </source>
</reference>
<dbReference type="PROSITE" id="PS51352">
    <property type="entry name" value="THIOREDOXIN_2"/>
    <property type="match status" value="1"/>
</dbReference>
<dbReference type="Pfam" id="PF08534">
    <property type="entry name" value="Redoxin"/>
    <property type="match status" value="1"/>
</dbReference>
<keyword evidence="3" id="KW-1185">Reference proteome</keyword>
<evidence type="ECO:0000259" key="1">
    <source>
        <dbReference type="PROSITE" id="PS51352"/>
    </source>
</evidence>
<evidence type="ECO:0000313" key="2">
    <source>
        <dbReference type="EMBL" id="MCL9818071.1"/>
    </source>
</evidence>
<dbReference type="InterPro" id="IPR036249">
    <property type="entry name" value="Thioredoxin-like_sf"/>
</dbReference>
<dbReference type="CDD" id="cd02966">
    <property type="entry name" value="TlpA_like_family"/>
    <property type="match status" value="1"/>
</dbReference>
<reference evidence="2" key="2">
    <citation type="submission" date="2022-02" db="EMBL/GenBank/DDBJ databases">
        <authorList>
            <person name="Elcheninov A.G."/>
            <person name="Sorokin D.Y."/>
            <person name="Kublanov I.V."/>
        </authorList>
    </citation>
    <scope>NUCLEOTIDE SEQUENCE</scope>
    <source>
        <strain evidence="2">AArc-St2</strain>
    </source>
</reference>
<comment type="caution">
    <text evidence="2">The sequence shown here is derived from an EMBL/GenBank/DDBJ whole genome shotgun (WGS) entry which is preliminary data.</text>
</comment>
<evidence type="ECO:0000313" key="3">
    <source>
        <dbReference type="Proteomes" id="UP001203207"/>
    </source>
</evidence>
<gene>
    <name evidence="2" type="ORF">AArcSt2_14100</name>
</gene>
<dbReference type="GO" id="GO:0016491">
    <property type="term" value="F:oxidoreductase activity"/>
    <property type="evidence" value="ECO:0007669"/>
    <property type="project" value="InterPro"/>
</dbReference>